<evidence type="ECO:0000256" key="9">
    <source>
        <dbReference type="ARBA" id="ARBA00039456"/>
    </source>
</evidence>
<evidence type="ECO:0000256" key="2">
    <source>
        <dbReference type="ARBA" id="ARBA00005254"/>
    </source>
</evidence>
<dbReference type="AlphaFoldDB" id="A0A7K0D8B1"/>
<dbReference type="Gene3D" id="1.10.12.10">
    <property type="entry name" value="Lyase 2-enoyl-coa Hydratase, Chain A, domain 2"/>
    <property type="match status" value="1"/>
</dbReference>
<keyword evidence="4" id="KW-0276">Fatty acid metabolism</keyword>
<gene>
    <name evidence="12" type="ORF">NRB20_46550</name>
</gene>
<dbReference type="EMBL" id="WEGK01000010">
    <property type="protein sequence ID" value="MQY21542.1"/>
    <property type="molecule type" value="Genomic_DNA"/>
</dbReference>
<dbReference type="FunFam" id="3.90.226.10:FF:000009">
    <property type="entry name" value="Carnitinyl-CoA dehydratase"/>
    <property type="match status" value="1"/>
</dbReference>
<dbReference type="InterPro" id="IPR029045">
    <property type="entry name" value="ClpP/crotonase-like_dom_sf"/>
</dbReference>
<evidence type="ECO:0000256" key="7">
    <source>
        <dbReference type="ARBA" id="ARBA00023709"/>
    </source>
</evidence>
<evidence type="ECO:0000256" key="10">
    <source>
        <dbReference type="ARBA" id="ARBA00073436"/>
    </source>
</evidence>
<dbReference type="Pfam" id="PF00378">
    <property type="entry name" value="ECH_1"/>
    <property type="match status" value="1"/>
</dbReference>
<evidence type="ECO:0000256" key="3">
    <source>
        <dbReference type="ARBA" id="ARBA00012076"/>
    </source>
</evidence>
<reference evidence="12 13" key="1">
    <citation type="submission" date="2019-10" db="EMBL/GenBank/DDBJ databases">
        <title>Nocardia macrotermitis sp. nov. and Nocardia aurantia sp. nov., isolated from the gut of fungus growing-termite Macrotermes natalensis.</title>
        <authorList>
            <person name="Benndorf R."/>
            <person name="Schwitalla J."/>
            <person name="Martin K."/>
            <person name="De Beer W."/>
            <person name="Kaster A.-K."/>
            <person name="Vollmers J."/>
            <person name="Poulsen M."/>
            <person name="Beemelmanns C."/>
        </authorList>
    </citation>
    <scope>NUCLEOTIDE SEQUENCE [LARGE SCALE GENOMIC DNA]</scope>
    <source>
        <strain evidence="12 13">RB20</strain>
    </source>
</reference>
<keyword evidence="13" id="KW-1185">Reference proteome</keyword>
<keyword evidence="6 12" id="KW-0456">Lyase</keyword>
<dbReference type="InterPro" id="IPR018376">
    <property type="entry name" value="Enoyl-CoA_hyd/isom_CS"/>
</dbReference>
<keyword evidence="5" id="KW-0443">Lipid metabolism</keyword>
<evidence type="ECO:0000256" key="4">
    <source>
        <dbReference type="ARBA" id="ARBA00022832"/>
    </source>
</evidence>
<comment type="caution">
    <text evidence="12">The sequence shown here is derived from an EMBL/GenBank/DDBJ whole genome shotgun (WGS) entry which is preliminary data.</text>
</comment>
<dbReference type="GO" id="GO:0004300">
    <property type="term" value="F:enoyl-CoA hydratase activity"/>
    <property type="evidence" value="ECO:0007669"/>
    <property type="project" value="UniProtKB-EC"/>
</dbReference>
<dbReference type="Proteomes" id="UP000438448">
    <property type="component" value="Unassembled WGS sequence"/>
</dbReference>
<comment type="catalytic activity">
    <reaction evidence="7">
        <text>a (3S)-3-hydroxyacyl-CoA = a (2E)-enoyl-CoA + H2O</text>
        <dbReference type="Rhea" id="RHEA:16105"/>
        <dbReference type="ChEBI" id="CHEBI:15377"/>
        <dbReference type="ChEBI" id="CHEBI:57318"/>
        <dbReference type="ChEBI" id="CHEBI:58856"/>
        <dbReference type="EC" id="4.2.1.17"/>
    </reaction>
</comment>
<dbReference type="PANTHER" id="PTHR11941:SF169">
    <property type="entry name" value="(7AS)-7A-METHYL-1,5-DIOXO-2,3,5,6,7,7A-HEXAHYDRO-1H-INDENE-CARBOXYL-COA HYDROLASE"/>
    <property type="match status" value="1"/>
</dbReference>
<dbReference type="Gene3D" id="3.90.226.10">
    <property type="entry name" value="2-enoyl-CoA Hydratase, Chain A, domain 1"/>
    <property type="match status" value="1"/>
</dbReference>
<name>A0A7K0D8B1_9NOCA</name>
<dbReference type="GO" id="GO:0006635">
    <property type="term" value="P:fatty acid beta-oxidation"/>
    <property type="evidence" value="ECO:0007669"/>
    <property type="project" value="TreeGrafter"/>
</dbReference>
<dbReference type="FunFam" id="1.10.12.10:FF:000001">
    <property type="entry name" value="Probable enoyl-CoA hydratase, mitochondrial"/>
    <property type="match status" value="1"/>
</dbReference>
<dbReference type="InterPro" id="IPR001753">
    <property type="entry name" value="Enoyl-CoA_hydra/iso"/>
</dbReference>
<evidence type="ECO:0000313" key="13">
    <source>
        <dbReference type="Proteomes" id="UP000438448"/>
    </source>
</evidence>
<accession>A0A7K0D8B1</accession>
<sequence length="266" mass="28461">MTSESTSAPVRIDPHPDEPRLGILHIDRPPVNALDQRMWDLLETCARSLHEDSGYRALVITGGGKHFAAGADVKEMVDLTAEAFDRRNRVLQNAFHLIATAPQITVAAIRGYALGGGCELALAADFRIAGAGASLGLPETTLGIIPGSGGTQRLSRIVGVARAKDLMLSGRFVPAEEALCIGLVDQLVPDNDVLDTAIERALEYARGPIALRYAKQAIDEGFDLPIEQGLALEADLITRCFASEDGQHGLRSFVADGPRKARFTGR</sequence>
<evidence type="ECO:0000256" key="11">
    <source>
        <dbReference type="RuleBase" id="RU003707"/>
    </source>
</evidence>
<organism evidence="12 13">
    <name type="scientific">Nocardia macrotermitis</name>
    <dbReference type="NCBI Taxonomy" id="2585198"/>
    <lineage>
        <taxon>Bacteria</taxon>
        <taxon>Bacillati</taxon>
        <taxon>Actinomycetota</taxon>
        <taxon>Actinomycetes</taxon>
        <taxon>Mycobacteriales</taxon>
        <taxon>Nocardiaceae</taxon>
        <taxon>Nocardia</taxon>
    </lineage>
</organism>
<comment type="similarity">
    <text evidence="2 11">Belongs to the enoyl-CoA hydratase/isomerase family.</text>
</comment>
<evidence type="ECO:0000256" key="5">
    <source>
        <dbReference type="ARBA" id="ARBA00023098"/>
    </source>
</evidence>
<dbReference type="CDD" id="cd06558">
    <property type="entry name" value="crotonase-like"/>
    <property type="match status" value="1"/>
</dbReference>
<dbReference type="EC" id="4.2.1.17" evidence="3"/>
<protein>
    <recommendedName>
        <fullName evidence="9">Probable enoyl-CoA hydratase EchA17</fullName>
        <ecNumber evidence="3">4.2.1.17</ecNumber>
    </recommendedName>
    <alternativeName>
        <fullName evidence="10">Probable enoyl-CoA hydratase echA17</fullName>
    </alternativeName>
</protein>
<comment type="catalytic activity">
    <reaction evidence="8">
        <text>a 4-saturated-(3S)-3-hydroxyacyl-CoA = a (3E)-enoyl-CoA + H2O</text>
        <dbReference type="Rhea" id="RHEA:20724"/>
        <dbReference type="ChEBI" id="CHEBI:15377"/>
        <dbReference type="ChEBI" id="CHEBI:58521"/>
        <dbReference type="ChEBI" id="CHEBI:137480"/>
        <dbReference type="EC" id="4.2.1.17"/>
    </reaction>
</comment>
<dbReference type="InterPro" id="IPR014748">
    <property type="entry name" value="Enoyl-CoA_hydra_C"/>
</dbReference>
<dbReference type="SUPFAM" id="SSF52096">
    <property type="entry name" value="ClpP/crotonase"/>
    <property type="match status" value="1"/>
</dbReference>
<evidence type="ECO:0000256" key="8">
    <source>
        <dbReference type="ARBA" id="ARBA00023717"/>
    </source>
</evidence>
<evidence type="ECO:0000256" key="1">
    <source>
        <dbReference type="ARBA" id="ARBA00002994"/>
    </source>
</evidence>
<dbReference type="PANTHER" id="PTHR11941">
    <property type="entry name" value="ENOYL-COA HYDRATASE-RELATED"/>
    <property type="match status" value="1"/>
</dbReference>
<comment type="function">
    <text evidence="1">Could possibly oxidize fatty acids using specific components.</text>
</comment>
<dbReference type="RefSeq" id="WP_319945287.1">
    <property type="nucleotide sequence ID" value="NZ_WEGK01000010.1"/>
</dbReference>
<evidence type="ECO:0000313" key="12">
    <source>
        <dbReference type="EMBL" id="MQY21542.1"/>
    </source>
</evidence>
<evidence type="ECO:0000256" key="6">
    <source>
        <dbReference type="ARBA" id="ARBA00023239"/>
    </source>
</evidence>
<dbReference type="PROSITE" id="PS00166">
    <property type="entry name" value="ENOYL_COA_HYDRATASE"/>
    <property type="match status" value="1"/>
</dbReference>
<proteinExistence type="inferred from homology"/>